<dbReference type="RefSeq" id="XP_002782149.1">
    <property type="nucleotide sequence ID" value="XM_002782103.1"/>
</dbReference>
<dbReference type="EMBL" id="GG674606">
    <property type="protein sequence ID" value="EER13944.1"/>
    <property type="molecule type" value="Genomic_DNA"/>
</dbReference>
<accession>C5KNJ9</accession>
<feature type="region of interest" description="Disordered" evidence="1">
    <location>
        <begin position="1"/>
        <end position="24"/>
    </location>
</feature>
<gene>
    <name evidence="2" type="ORF">Pmar_PMAR007796</name>
</gene>
<dbReference type="Proteomes" id="UP000007800">
    <property type="component" value="Unassembled WGS sequence"/>
</dbReference>
<protein>
    <submittedName>
        <fullName evidence="2">Uncharacterized protein</fullName>
    </submittedName>
</protein>
<evidence type="ECO:0000313" key="3">
    <source>
        <dbReference type="Proteomes" id="UP000007800"/>
    </source>
</evidence>
<feature type="non-terminal residue" evidence="2">
    <location>
        <position position="85"/>
    </location>
</feature>
<dbReference type="AlphaFoldDB" id="C5KNJ9"/>
<name>C5KNJ9_PERM5</name>
<dbReference type="InParanoid" id="C5KNJ9"/>
<keyword evidence="3" id="KW-1185">Reference proteome</keyword>
<sequence length="85" mass="9271">LAHETGMLARRGSGYSPAIQKDSPQHRFARHDSAALESAIKAIDRAVGLIPSIIDEKDCTALVTFVDMRCRSAVSQLSLSQEPNY</sequence>
<organism evidence="3">
    <name type="scientific">Perkinsus marinus (strain ATCC 50983 / TXsc)</name>
    <dbReference type="NCBI Taxonomy" id="423536"/>
    <lineage>
        <taxon>Eukaryota</taxon>
        <taxon>Sar</taxon>
        <taxon>Alveolata</taxon>
        <taxon>Perkinsozoa</taxon>
        <taxon>Perkinsea</taxon>
        <taxon>Perkinsida</taxon>
        <taxon>Perkinsidae</taxon>
        <taxon>Perkinsus</taxon>
    </lineage>
</organism>
<proteinExistence type="predicted"/>
<dbReference type="GeneID" id="9059661"/>
<evidence type="ECO:0000256" key="1">
    <source>
        <dbReference type="SAM" id="MobiDB-lite"/>
    </source>
</evidence>
<evidence type="ECO:0000313" key="2">
    <source>
        <dbReference type="EMBL" id="EER13944.1"/>
    </source>
</evidence>
<reference evidence="2 3" key="1">
    <citation type="submission" date="2008-07" db="EMBL/GenBank/DDBJ databases">
        <authorList>
            <person name="El-Sayed N."/>
            <person name="Caler E."/>
            <person name="Inman J."/>
            <person name="Amedeo P."/>
            <person name="Hass B."/>
            <person name="Wortman J."/>
        </authorList>
    </citation>
    <scope>NUCLEOTIDE SEQUENCE [LARGE SCALE GENOMIC DNA]</scope>
    <source>
        <strain evidence="3">ATCC 50983 / TXsc</strain>
    </source>
</reference>
<feature type="non-terminal residue" evidence="2">
    <location>
        <position position="1"/>
    </location>
</feature>